<organism evidence="1 2">
    <name type="scientific">Rhodovibrio sodomensis</name>
    <dbReference type="NCBI Taxonomy" id="1088"/>
    <lineage>
        <taxon>Bacteria</taxon>
        <taxon>Pseudomonadati</taxon>
        <taxon>Pseudomonadota</taxon>
        <taxon>Alphaproteobacteria</taxon>
        <taxon>Rhodospirillales</taxon>
        <taxon>Rhodovibrionaceae</taxon>
        <taxon>Rhodovibrio</taxon>
    </lineage>
</organism>
<protein>
    <recommendedName>
        <fullName evidence="3">Oxidoreductase</fullName>
    </recommendedName>
</protein>
<dbReference type="RefSeq" id="WP_200339807.1">
    <property type="nucleotide sequence ID" value="NZ_NRRL01000010.1"/>
</dbReference>
<comment type="caution">
    <text evidence="1">The sequence shown here is derived from an EMBL/GenBank/DDBJ whole genome shotgun (WGS) entry which is preliminary data.</text>
</comment>
<gene>
    <name evidence="1" type="ORF">CKO28_06310</name>
</gene>
<keyword evidence="2" id="KW-1185">Reference proteome</keyword>
<dbReference type="Pfam" id="PF06073">
    <property type="entry name" value="DUF934"/>
    <property type="match status" value="1"/>
</dbReference>
<evidence type="ECO:0000313" key="2">
    <source>
        <dbReference type="Proteomes" id="UP001296873"/>
    </source>
</evidence>
<reference evidence="1 2" key="1">
    <citation type="journal article" date="2020" name="Microorganisms">
        <title>Osmotic Adaptation and Compatible Solute Biosynthesis of Phototrophic Bacteria as Revealed from Genome Analyses.</title>
        <authorList>
            <person name="Imhoff J.F."/>
            <person name="Rahn T."/>
            <person name="Kunzel S."/>
            <person name="Keller A."/>
            <person name="Neulinger S.C."/>
        </authorList>
    </citation>
    <scope>NUCLEOTIDE SEQUENCE [LARGE SCALE GENOMIC DNA]</scope>
    <source>
        <strain evidence="1 2">DSM 9895</strain>
    </source>
</reference>
<proteinExistence type="predicted"/>
<dbReference type="InterPro" id="IPR008318">
    <property type="entry name" value="UCP030820"/>
</dbReference>
<dbReference type="Proteomes" id="UP001296873">
    <property type="component" value="Unassembled WGS sequence"/>
</dbReference>
<evidence type="ECO:0008006" key="3">
    <source>
        <dbReference type="Google" id="ProtNLM"/>
    </source>
</evidence>
<dbReference type="PIRSF" id="PIRSF030820">
    <property type="entry name" value="UCP030820"/>
    <property type="match status" value="1"/>
</dbReference>
<name>A0ABS1DCI4_9PROT</name>
<dbReference type="EMBL" id="NRRL01000010">
    <property type="protein sequence ID" value="MBK1667646.1"/>
    <property type="molecule type" value="Genomic_DNA"/>
</dbReference>
<accession>A0ABS1DCI4</accession>
<sequence length="167" mass="18598">MPLIDRTGSAVADPWIEVASIEELPDGQAAILPAEVFQANRHALEGRNAALGVRLPNDRPVEEIAQDLHKLDAVVLEFPAFKDGRAYSQARLLRQRHGFEGEIRATGDVLQDQAIFLVRCGFDRFDVDPATAEAWQRALQRISVVYQKAADGPQPAPWRRHARRAAE</sequence>
<evidence type="ECO:0000313" key="1">
    <source>
        <dbReference type="EMBL" id="MBK1667646.1"/>
    </source>
</evidence>